<dbReference type="Pfam" id="PF01571">
    <property type="entry name" value="GCV_T"/>
    <property type="match status" value="1"/>
</dbReference>
<dbReference type="GO" id="GO:0005759">
    <property type="term" value="C:mitochondrial matrix"/>
    <property type="evidence" value="ECO:0007669"/>
    <property type="project" value="TreeGrafter"/>
</dbReference>
<evidence type="ECO:0000256" key="2">
    <source>
        <dbReference type="ARBA" id="ARBA00022946"/>
    </source>
</evidence>
<dbReference type="InterPro" id="IPR045179">
    <property type="entry name" value="YgfZ/GcvT"/>
</dbReference>
<name>A0A8K1FKJ2_PYTOL</name>
<gene>
    <name evidence="5" type="ORF">Poli38472_005500</name>
</gene>
<evidence type="ECO:0000313" key="5">
    <source>
        <dbReference type="EMBL" id="TMW62882.1"/>
    </source>
</evidence>
<dbReference type="OrthoDB" id="191995at2759"/>
<keyword evidence="6" id="KW-1185">Reference proteome</keyword>
<dbReference type="PANTHER" id="PTHR22602:SF0">
    <property type="entry name" value="TRANSFERASE CAF17, MITOCHONDRIAL-RELATED"/>
    <property type="match status" value="1"/>
</dbReference>
<organism evidence="5 6">
    <name type="scientific">Pythium oligandrum</name>
    <name type="common">Mycoparasitic fungus</name>
    <dbReference type="NCBI Taxonomy" id="41045"/>
    <lineage>
        <taxon>Eukaryota</taxon>
        <taxon>Sar</taxon>
        <taxon>Stramenopiles</taxon>
        <taxon>Oomycota</taxon>
        <taxon>Peronosporomycetes</taxon>
        <taxon>Pythiales</taxon>
        <taxon>Pythiaceae</taxon>
        <taxon>Pythium</taxon>
    </lineage>
</organism>
<evidence type="ECO:0000256" key="3">
    <source>
        <dbReference type="ARBA" id="ARBA00023128"/>
    </source>
</evidence>
<dbReference type="SUPFAM" id="SSF103025">
    <property type="entry name" value="Folate-binding domain"/>
    <property type="match status" value="1"/>
</dbReference>
<dbReference type="PANTHER" id="PTHR22602">
    <property type="entry name" value="TRANSFERASE CAF17, MITOCHONDRIAL-RELATED"/>
    <property type="match status" value="1"/>
</dbReference>
<feature type="domain" description="GCVT N-terminal" evidence="4">
    <location>
        <begin position="10"/>
        <end position="107"/>
    </location>
</feature>
<evidence type="ECO:0000259" key="4">
    <source>
        <dbReference type="Pfam" id="PF01571"/>
    </source>
</evidence>
<keyword evidence="3" id="KW-0496">Mitochondrion</keyword>
<comment type="subcellular location">
    <subcellularLocation>
        <location evidence="1">Mitochondrion</location>
    </subcellularLocation>
</comment>
<dbReference type="Gene3D" id="3.30.1360.120">
    <property type="entry name" value="Probable tRNA modification gtpase trme, domain 1"/>
    <property type="match status" value="1"/>
</dbReference>
<dbReference type="GO" id="GO:0016226">
    <property type="term" value="P:iron-sulfur cluster assembly"/>
    <property type="evidence" value="ECO:0007669"/>
    <property type="project" value="TreeGrafter"/>
</dbReference>
<dbReference type="InterPro" id="IPR027266">
    <property type="entry name" value="TrmE/GcvT-like"/>
</dbReference>
<evidence type="ECO:0000256" key="1">
    <source>
        <dbReference type="ARBA" id="ARBA00004173"/>
    </source>
</evidence>
<reference evidence="5" key="1">
    <citation type="submission" date="2019-03" db="EMBL/GenBank/DDBJ databases">
        <title>Long read genome sequence of the mycoparasitic Pythium oligandrum ATCC 38472 isolated from sugarbeet rhizosphere.</title>
        <authorList>
            <person name="Gaulin E."/>
        </authorList>
    </citation>
    <scope>NUCLEOTIDE SEQUENCE</scope>
    <source>
        <strain evidence="5">ATCC 38472_TT</strain>
    </source>
</reference>
<proteinExistence type="predicted"/>
<dbReference type="AlphaFoldDB" id="A0A8K1FKJ2"/>
<dbReference type="NCBIfam" id="TIGR03317">
    <property type="entry name" value="ygfZ_signature"/>
    <property type="match status" value="1"/>
</dbReference>
<protein>
    <recommendedName>
        <fullName evidence="4">GCVT N-terminal domain-containing protein</fullName>
    </recommendedName>
</protein>
<sequence length="365" mass="40423">MLARNALVRLSNRKVLQVQGVDAARFLQGIVTNDMKVLTKPQDAMYGAFLTTKGRVLGDCHIVQLENETYLLDYDESVEQELAKHWKRYKIRMKATLEDKTNEFTSVAALPALISGDDFSYLPVGDEVENLLQQNTREPSASTGVVYRDPRGVEFGVRAIIPSNHTLNLPESYQEASLPVYKDRRVLLGAAEGQELHDSIPLEASLELLHGVSFRKGCYVGQELVARTQFKGNVRKRFLPVAFIRSAEQDLVLELSQIPFQRLDAAGLTPLRKFLVTDGATHPFSIEHGTSIVRPDSTKSVASVISAGEGVPVAVAMVRLEHLLPKESGEVPSMQFATADGAYHVVPFQPTWWPAVDIKTGKMVL</sequence>
<dbReference type="EMBL" id="SPLM01000073">
    <property type="protein sequence ID" value="TMW62882.1"/>
    <property type="molecule type" value="Genomic_DNA"/>
</dbReference>
<dbReference type="Proteomes" id="UP000794436">
    <property type="component" value="Unassembled WGS sequence"/>
</dbReference>
<comment type="caution">
    <text evidence="5">The sequence shown here is derived from an EMBL/GenBank/DDBJ whole genome shotgun (WGS) entry which is preliminary data.</text>
</comment>
<dbReference type="InterPro" id="IPR017703">
    <property type="entry name" value="YgfZ/GCV_T_CS"/>
</dbReference>
<accession>A0A8K1FKJ2</accession>
<keyword evidence="2" id="KW-0809">Transit peptide</keyword>
<dbReference type="InterPro" id="IPR006222">
    <property type="entry name" value="GCVT_N"/>
</dbReference>
<evidence type="ECO:0000313" key="6">
    <source>
        <dbReference type="Proteomes" id="UP000794436"/>
    </source>
</evidence>